<feature type="region of interest" description="Disordered" evidence="1">
    <location>
        <begin position="221"/>
        <end position="279"/>
    </location>
</feature>
<organism evidence="4 5">
    <name type="scientific">Phycicoccus avicenniae</name>
    <dbReference type="NCBI Taxonomy" id="2828860"/>
    <lineage>
        <taxon>Bacteria</taxon>
        <taxon>Bacillati</taxon>
        <taxon>Actinomycetota</taxon>
        <taxon>Actinomycetes</taxon>
        <taxon>Micrococcales</taxon>
        <taxon>Intrasporangiaceae</taxon>
        <taxon>Phycicoccus</taxon>
    </lineage>
</organism>
<reference evidence="4" key="1">
    <citation type="submission" date="2021-04" db="EMBL/GenBank/DDBJ databases">
        <title>Phycicoccus avicenniae sp. nov., a novel endophytic actinomycetes isolated from branch of Avicennia mariana.</title>
        <authorList>
            <person name="Tuo L."/>
        </authorList>
    </citation>
    <scope>NUCLEOTIDE SEQUENCE</scope>
    <source>
        <strain evidence="4">BSK3Z-2</strain>
    </source>
</reference>
<name>A0A941D7I1_9MICO</name>
<comment type="caution">
    <text evidence="4">The sequence shown here is derived from an EMBL/GenBank/DDBJ whole genome shotgun (WGS) entry which is preliminary data.</text>
</comment>
<evidence type="ECO:0000256" key="2">
    <source>
        <dbReference type="SAM" id="Phobius"/>
    </source>
</evidence>
<protein>
    <recommendedName>
        <fullName evidence="3">Putative zinc-ribbon domain-containing protein</fullName>
    </recommendedName>
</protein>
<proteinExistence type="predicted"/>
<keyword evidence="5" id="KW-1185">Reference proteome</keyword>
<dbReference type="AlphaFoldDB" id="A0A941D7I1"/>
<gene>
    <name evidence="4" type="ORF">KC207_01405</name>
</gene>
<feature type="compositionally biased region" description="Basic and acidic residues" evidence="1">
    <location>
        <begin position="69"/>
        <end position="84"/>
    </location>
</feature>
<feature type="compositionally biased region" description="Low complexity" evidence="1">
    <location>
        <begin position="230"/>
        <end position="263"/>
    </location>
</feature>
<dbReference type="Pfam" id="PF13248">
    <property type="entry name" value="Zn_ribbon_3"/>
    <property type="match status" value="1"/>
</dbReference>
<evidence type="ECO:0000313" key="4">
    <source>
        <dbReference type="EMBL" id="MBR7741947.1"/>
    </source>
</evidence>
<feature type="domain" description="Putative zinc-ribbon" evidence="3">
    <location>
        <begin position="8"/>
        <end position="32"/>
    </location>
</feature>
<accession>A0A941D7I1</accession>
<feature type="compositionally biased region" description="Low complexity" evidence="1">
    <location>
        <begin position="150"/>
        <end position="164"/>
    </location>
</feature>
<keyword evidence="2" id="KW-0472">Membrane</keyword>
<dbReference type="InterPro" id="IPR059113">
    <property type="entry name" value="Znf_ribbon"/>
</dbReference>
<feature type="region of interest" description="Disordered" evidence="1">
    <location>
        <begin position="35"/>
        <end position="195"/>
    </location>
</feature>
<keyword evidence="2" id="KW-0812">Transmembrane</keyword>
<dbReference type="RefSeq" id="WP_211601101.1">
    <property type="nucleotide sequence ID" value="NZ_JAGSNF010000001.1"/>
</dbReference>
<feature type="compositionally biased region" description="Basic and acidic residues" evidence="1">
    <location>
        <begin position="165"/>
        <end position="192"/>
    </location>
</feature>
<dbReference type="EMBL" id="JAGSNF010000001">
    <property type="protein sequence ID" value="MBR7741947.1"/>
    <property type="molecule type" value="Genomic_DNA"/>
</dbReference>
<keyword evidence="2" id="KW-1133">Transmembrane helix</keyword>
<dbReference type="Proteomes" id="UP000677016">
    <property type="component" value="Unassembled WGS sequence"/>
</dbReference>
<evidence type="ECO:0000256" key="1">
    <source>
        <dbReference type="SAM" id="MobiDB-lite"/>
    </source>
</evidence>
<sequence>MSAFGRKTASCPECGAGVRADDRFCSECGLDLFAGTAEPGEGGYPQQSTSLYDEIMPGAGAAAVGTAAADDRDHGDDDHGHDERTYDEDLAPTDEQPVHRPEDHAVEQPTAAHPGSAGPDPRDAEPQGSGPAHYDPYDAGDGYDEPRYDGPAPVRAAYGAPAPRAEADDAHDPYGPDAYDDRGVPVDGDRRSRGGGVLFPALVVLLVVLLAAAGWLLLGPDGDDSQTAAPSPSSTGSVSPSPEDSASSEGEPSESPSQSPSAEESADEPEAVEIPASAEQCEEVGGATAYRGNDVTSCPFAVSVTRALLEDSPDLPATVTATSPVTDEEYAMECEDTAPVVCRGGDDAVVYVERPDEG</sequence>
<feature type="compositionally biased region" description="Basic and acidic residues" evidence="1">
    <location>
        <begin position="96"/>
        <end position="106"/>
    </location>
</feature>
<feature type="compositionally biased region" description="Low complexity" evidence="1">
    <location>
        <begin position="58"/>
        <end position="68"/>
    </location>
</feature>
<feature type="transmembrane region" description="Helical" evidence="2">
    <location>
        <begin position="197"/>
        <end position="218"/>
    </location>
</feature>
<evidence type="ECO:0000259" key="3">
    <source>
        <dbReference type="Pfam" id="PF13248"/>
    </source>
</evidence>
<evidence type="ECO:0000313" key="5">
    <source>
        <dbReference type="Proteomes" id="UP000677016"/>
    </source>
</evidence>